<comment type="similarity">
    <text evidence="1 4">Belongs to the glycosyl hydrolase 43 family.</text>
</comment>
<dbReference type="SUPFAM" id="SSF75005">
    <property type="entry name" value="Arabinanase/levansucrase/invertase"/>
    <property type="match status" value="1"/>
</dbReference>
<comment type="caution">
    <text evidence="6">The sequence shown here is derived from an EMBL/GenBank/DDBJ whole genome shotgun (WGS) entry which is preliminary data.</text>
</comment>
<dbReference type="InterPro" id="IPR006710">
    <property type="entry name" value="Glyco_hydro_43"/>
</dbReference>
<dbReference type="GO" id="GO:0005975">
    <property type="term" value="P:carbohydrate metabolic process"/>
    <property type="evidence" value="ECO:0007669"/>
    <property type="project" value="InterPro"/>
</dbReference>
<dbReference type="GO" id="GO:0004553">
    <property type="term" value="F:hydrolase activity, hydrolyzing O-glycosyl compounds"/>
    <property type="evidence" value="ECO:0007669"/>
    <property type="project" value="InterPro"/>
</dbReference>
<evidence type="ECO:0000313" key="6">
    <source>
        <dbReference type="EMBL" id="KAK0391832.1"/>
    </source>
</evidence>
<dbReference type="PANTHER" id="PTHR42812:SF15">
    <property type="entry name" value="HYDROLASE, PUTATIVE (AFU_ORTHOLOGUE AFUA_2G00930)-RELATED"/>
    <property type="match status" value="1"/>
</dbReference>
<organism evidence="6 7">
    <name type="scientific">Sarocladium strictum</name>
    <name type="common">Black bundle disease fungus</name>
    <name type="synonym">Acremonium strictum</name>
    <dbReference type="NCBI Taxonomy" id="5046"/>
    <lineage>
        <taxon>Eukaryota</taxon>
        <taxon>Fungi</taxon>
        <taxon>Dikarya</taxon>
        <taxon>Ascomycota</taxon>
        <taxon>Pezizomycotina</taxon>
        <taxon>Sordariomycetes</taxon>
        <taxon>Hypocreomycetidae</taxon>
        <taxon>Hypocreales</taxon>
        <taxon>Sarocladiaceae</taxon>
        <taxon>Sarocladium</taxon>
    </lineage>
</organism>
<evidence type="ECO:0000256" key="1">
    <source>
        <dbReference type="ARBA" id="ARBA00009865"/>
    </source>
</evidence>
<dbReference type="Gene3D" id="2.115.10.20">
    <property type="entry name" value="Glycosyl hydrolase domain, family 43"/>
    <property type="match status" value="1"/>
</dbReference>
<evidence type="ECO:0000259" key="5">
    <source>
        <dbReference type="Pfam" id="PF17851"/>
    </source>
</evidence>
<dbReference type="InterPro" id="IPR023296">
    <property type="entry name" value="Glyco_hydro_beta-prop_sf"/>
</dbReference>
<protein>
    <recommendedName>
        <fullName evidence="5">Beta-xylosidase C-terminal Concanavalin A-like domain-containing protein</fullName>
    </recommendedName>
</protein>
<dbReference type="SUPFAM" id="SSF49899">
    <property type="entry name" value="Concanavalin A-like lectins/glucanases"/>
    <property type="match status" value="1"/>
</dbReference>
<proteinExistence type="inferred from homology"/>
<gene>
    <name evidence="6" type="ORF">NLU13_1331</name>
</gene>
<feature type="domain" description="Beta-xylosidase C-terminal Concanavalin A-like" evidence="5">
    <location>
        <begin position="377"/>
        <end position="554"/>
    </location>
</feature>
<dbReference type="Pfam" id="PF04616">
    <property type="entry name" value="Glyco_hydro_43"/>
    <property type="match status" value="1"/>
</dbReference>
<keyword evidence="2 4" id="KW-0378">Hydrolase</keyword>
<accession>A0AA39LC60</accession>
<dbReference type="Proteomes" id="UP001175261">
    <property type="component" value="Unassembled WGS sequence"/>
</dbReference>
<dbReference type="InterPro" id="IPR041542">
    <property type="entry name" value="GH43_C2"/>
</dbReference>
<dbReference type="Pfam" id="PF17851">
    <property type="entry name" value="GH43_C2"/>
    <property type="match status" value="1"/>
</dbReference>
<sequence>MKFAHKGPRKANGQNVVCRHKGRTDSVQDDQALSRILRSSKLYIMFKKLIAAGLLGSMGLANPLPGSEKVLTNPVIYEDYPDIDVFRVGDVFYYSSSSFAFSPGAPVLKSYDLVNWTPVSHSVPRLDFGDEYDIANETDRAYVKGIWASGMRYRESDDKFYWMGCVQSTGKTYVYTSPGHGALEKNGEVQDWEWSRAGVIDKCYYDNGIFFDEDDKLYVSYGNRELYVVELDNDFSEVRSEMIYDSGEDIYLEGSHFYKAKGYYWVVPTQVASGEWALRSKDPFGPYDHRVFWNGLQGPLSNAGYAHQGGMVDLPNGDWWFVAFMDAYPAGRMPVVAPIEWDADDWPSIKLDSNGHWGVNYPMPISTHRKVPSMVGKDKFKGPKLDENWEWNHNPDNEAWEFRKGGGLVLRTASVTEDFFSARNSLTRRAVGPHAQATFEIDIRNMKDGDRAGAAFFRAQAAYIGIHKTGDDARLVMVDGLQLNATSSWQTASNGTIQAEGPSVSGDKVFLRIDADITPAFGLSPVREALFSYSNDGKTWTQLGPAYLLSNSWQFFSAFRYTAFNFATKELGGSVTLESFSVEVLE</sequence>
<dbReference type="Gene3D" id="2.60.120.200">
    <property type="match status" value="1"/>
</dbReference>
<reference evidence="6" key="1">
    <citation type="submission" date="2022-10" db="EMBL/GenBank/DDBJ databases">
        <title>Determination and structural analysis of whole genome sequence of Sarocladium strictum F4-1.</title>
        <authorList>
            <person name="Hu L."/>
            <person name="Jiang Y."/>
        </authorList>
    </citation>
    <scope>NUCLEOTIDE SEQUENCE</scope>
    <source>
        <strain evidence="6">F4-1</strain>
    </source>
</reference>
<evidence type="ECO:0000256" key="4">
    <source>
        <dbReference type="RuleBase" id="RU361187"/>
    </source>
</evidence>
<dbReference type="EMBL" id="JAPDFR010000001">
    <property type="protein sequence ID" value="KAK0391832.1"/>
    <property type="molecule type" value="Genomic_DNA"/>
</dbReference>
<keyword evidence="3 4" id="KW-0326">Glycosidase</keyword>
<dbReference type="AlphaFoldDB" id="A0AA39LC60"/>
<keyword evidence="7" id="KW-1185">Reference proteome</keyword>
<evidence type="ECO:0000256" key="3">
    <source>
        <dbReference type="ARBA" id="ARBA00023295"/>
    </source>
</evidence>
<name>A0AA39LC60_SARSR</name>
<dbReference type="PANTHER" id="PTHR42812">
    <property type="entry name" value="BETA-XYLOSIDASE"/>
    <property type="match status" value="1"/>
</dbReference>
<dbReference type="CDD" id="cd09001">
    <property type="entry name" value="GH43_FsAxh1-like"/>
    <property type="match status" value="1"/>
</dbReference>
<evidence type="ECO:0000313" key="7">
    <source>
        <dbReference type="Proteomes" id="UP001175261"/>
    </source>
</evidence>
<evidence type="ECO:0000256" key="2">
    <source>
        <dbReference type="ARBA" id="ARBA00022801"/>
    </source>
</evidence>
<dbReference type="InterPro" id="IPR051795">
    <property type="entry name" value="Glycosyl_Hydrlase_43"/>
</dbReference>
<dbReference type="InterPro" id="IPR013320">
    <property type="entry name" value="ConA-like_dom_sf"/>
</dbReference>